<keyword evidence="3 4" id="KW-0408">Iron</keyword>
<evidence type="ECO:0000313" key="7">
    <source>
        <dbReference type="Proteomes" id="UP001085076"/>
    </source>
</evidence>
<evidence type="ECO:0000256" key="1">
    <source>
        <dbReference type="ARBA" id="ARBA00010617"/>
    </source>
</evidence>
<dbReference type="PANTHER" id="PTHR47955:SF14">
    <property type="entry name" value="OS01G0543600 PROTEIN"/>
    <property type="match status" value="1"/>
</dbReference>
<keyword evidence="7" id="KW-1185">Reference proteome</keyword>
<comment type="caution">
    <text evidence="6">The sequence shown here is derived from an EMBL/GenBank/DDBJ whole genome shotgun (WGS) entry which is preliminary data.</text>
</comment>
<dbReference type="AlphaFoldDB" id="A0A9D5C9X0"/>
<keyword evidence="4 5" id="KW-0349">Heme</keyword>
<dbReference type="GO" id="GO:0005506">
    <property type="term" value="F:iron ion binding"/>
    <property type="evidence" value="ECO:0007669"/>
    <property type="project" value="InterPro"/>
</dbReference>
<reference evidence="6" key="2">
    <citation type="journal article" date="2022" name="Hortic Res">
        <title>The genome of Dioscorea zingiberensis sheds light on the biosynthesis, origin and evolution of the medicinally important diosgenin saponins.</title>
        <authorList>
            <person name="Li Y."/>
            <person name="Tan C."/>
            <person name="Li Z."/>
            <person name="Guo J."/>
            <person name="Li S."/>
            <person name="Chen X."/>
            <person name="Wang C."/>
            <person name="Dai X."/>
            <person name="Yang H."/>
            <person name="Song W."/>
            <person name="Hou L."/>
            <person name="Xu J."/>
            <person name="Tong Z."/>
            <person name="Xu A."/>
            <person name="Yuan X."/>
            <person name="Wang W."/>
            <person name="Yang Q."/>
            <person name="Chen L."/>
            <person name="Sun Z."/>
            <person name="Wang K."/>
            <person name="Pan B."/>
            <person name="Chen J."/>
            <person name="Bao Y."/>
            <person name="Liu F."/>
            <person name="Qi X."/>
            <person name="Gang D.R."/>
            <person name="Wen J."/>
            <person name="Li J."/>
        </authorList>
    </citation>
    <scope>NUCLEOTIDE SEQUENCE</scope>
    <source>
        <strain evidence="6">Dzin_1.0</strain>
    </source>
</reference>
<name>A0A9D5C9X0_9LILI</name>
<accession>A0A9D5C9X0</accession>
<reference evidence="6" key="1">
    <citation type="submission" date="2021-03" db="EMBL/GenBank/DDBJ databases">
        <authorList>
            <person name="Li Z."/>
            <person name="Yang C."/>
        </authorList>
    </citation>
    <scope>NUCLEOTIDE SEQUENCE</scope>
    <source>
        <strain evidence="6">Dzin_1.0</strain>
        <tissue evidence="6">Leaf</tissue>
    </source>
</reference>
<evidence type="ECO:0008006" key="8">
    <source>
        <dbReference type="Google" id="ProtNLM"/>
    </source>
</evidence>
<dbReference type="InterPro" id="IPR017972">
    <property type="entry name" value="Cyt_P450_CS"/>
</dbReference>
<evidence type="ECO:0000313" key="6">
    <source>
        <dbReference type="EMBL" id="KAJ0969471.1"/>
    </source>
</evidence>
<dbReference type="PRINTS" id="PR00385">
    <property type="entry name" value="P450"/>
</dbReference>
<dbReference type="PANTHER" id="PTHR47955">
    <property type="entry name" value="CYTOCHROME P450 FAMILY 71 PROTEIN"/>
    <property type="match status" value="1"/>
</dbReference>
<organism evidence="6 7">
    <name type="scientific">Dioscorea zingiberensis</name>
    <dbReference type="NCBI Taxonomy" id="325984"/>
    <lineage>
        <taxon>Eukaryota</taxon>
        <taxon>Viridiplantae</taxon>
        <taxon>Streptophyta</taxon>
        <taxon>Embryophyta</taxon>
        <taxon>Tracheophyta</taxon>
        <taxon>Spermatophyta</taxon>
        <taxon>Magnoliopsida</taxon>
        <taxon>Liliopsida</taxon>
        <taxon>Dioscoreales</taxon>
        <taxon>Dioscoreaceae</taxon>
        <taxon>Dioscorea</taxon>
    </lineage>
</organism>
<dbReference type="CDD" id="cd11072">
    <property type="entry name" value="CYP71-like"/>
    <property type="match status" value="1"/>
</dbReference>
<dbReference type="SUPFAM" id="SSF48264">
    <property type="entry name" value="Cytochrome P450"/>
    <property type="match status" value="1"/>
</dbReference>
<gene>
    <name evidence="6" type="ORF">J5N97_022348</name>
</gene>
<dbReference type="EMBL" id="JAGGNH010000006">
    <property type="protein sequence ID" value="KAJ0969471.1"/>
    <property type="molecule type" value="Genomic_DNA"/>
</dbReference>
<dbReference type="Gene3D" id="1.10.630.10">
    <property type="entry name" value="Cytochrome P450"/>
    <property type="match status" value="1"/>
</dbReference>
<dbReference type="InterPro" id="IPR036396">
    <property type="entry name" value="Cyt_P450_sf"/>
</dbReference>
<evidence type="ECO:0000256" key="2">
    <source>
        <dbReference type="ARBA" id="ARBA00022723"/>
    </source>
</evidence>
<dbReference type="GO" id="GO:0016705">
    <property type="term" value="F:oxidoreductase activity, acting on paired donors, with incorporation or reduction of molecular oxygen"/>
    <property type="evidence" value="ECO:0007669"/>
    <property type="project" value="InterPro"/>
</dbReference>
<dbReference type="GO" id="GO:0020037">
    <property type="term" value="F:heme binding"/>
    <property type="evidence" value="ECO:0007669"/>
    <property type="project" value="InterPro"/>
</dbReference>
<keyword evidence="5" id="KW-0560">Oxidoreductase</keyword>
<dbReference type="Pfam" id="PF00067">
    <property type="entry name" value="p450"/>
    <property type="match status" value="1"/>
</dbReference>
<dbReference type="InterPro" id="IPR002401">
    <property type="entry name" value="Cyt_P450_E_grp-I"/>
</dbReference>
<dbReference type="FunFam" id="1.10.630.10:FF:000011">
    <property type="entry name" value="Cytochrome P450 83B1"/>
    <property type="match status" value="1"/>
</dbReference>
<evidence type="ECO:0000256" key="3">
    <source>
        <dbReference type="ARBA" id="ARBA00023004"/>
    </source>
</evidence>
<keyword evidence="5" id="KW-0503">Monooxygenase</keyword>
<keyword evidence="2 4" id="KW-0479">Metal-binding</keyword>
<dbReference type="PRINTS" id="PR00463">
    <property type="entry name" value="EP450I"/>
</dbReference>
<proteinExistence type="inferred from homology"/>
<evidence type="ECO:0000256" key="5">
    <source>
        <dbReference type="RuleBase" id="RU000461"/>
    </source>
</evidence>
<dbReference type="GO" id="GO:0004497">
    <property type="term" value="F:monooxygenase activity"/>
    <property type="evidence" value="ECO:0007669"/>
    <property type="project" value="UniProtKB-KW"/>
</dbReference>
<comment type="similarity">
    <text evidence="1 5">Belongs to the cytochrome P450 family.</text>
</comment>
<evidence type="ECO:0000256" key="4">
    <source>
        <dbReference type="PIRSR" id="PIRSR602401-1"/>
    </source>
</evidence>
<dbReference type="PROSITE" id="PS00086">
    <property type="entry name" value="CYTOCHROME_P450"/>
    <property type="match status" value="1"/>
</dbReference>
<feature type="binding site" description="axial binding residue" evidence="4">
    <location>
        <position position="450"/>
    </location>
    <ligand>
        <name>heme</name>
        <dbReference type="ChEBI" id="CHEBI:30413"/>
    </ligand>
    <ligandPart>
        <name>Fe</name>
        <dbReference type="ChEBI" id="CHEBI:18248"/>
    </ligandPart>
</feature>
<sequence length="507" mass="57825">MAFELLSSPTLLLLLPLILLLLSIKLVIPKRSSVRLPPSPWKLPLIGNLHQLGSLPHRSLHKLANKHGPLMHLQLGQVPTLVVSSSQMAREIMKTHDLIFASRPLLKAAHIMLYGSMDMAFAPYGEHWRQMRKISMTNLLSMRRVQAFQAVKEMEVAHLMDKISQASSSSSSSSSKKALNMSHLLFCFANNMLCRTILGDFSRQEGMNELFQEMIEENVALLSGFNLEDYFPSLGWLSSLLGLDERAKRNFIKWDSVLSQMIQEHTNKNHRSDQKDDDFVDVLLSLKEDPNLGFNLENEHIKALLLDMFAAGTDTTYITLEWGMAELIRNPNVMKMLQDEVKRIASGKSMVNEHDLGEMHYLKAVIKEILRLHPPVPLLLPRESMDSCQLEGYEIPKKTRVVINYWAITRDPKVWEKPDEFIPERFLNNPIDFKGQDYEYIPFGSGRRSCPGMQFAVSTIELTLANLVYRFDWLLPVTLVGEVNMAEAPGLTMKMMNNLHLVPKPCF</sequence>
<dbReference type="OrthoDB" id="1470350at2759"/>
<dbReference type="InterPro" id="IPR001128">
    <property type="entry name" value="Cyt_P450"/>
</dbReference>
<dbReference type="Proteomes" id="UP001085076">
    <property type="component" value="Miscellaneous, Linkage group lg06"/>
</dbReference>
<comment type="cofactor">
    <cofactor evidence="4">
        <name>heme</name>
        <dbReference type="ChEBI" id="CHEBI:30413"/>
    </cofactor>
</comment>
<protein>
    <recommendedName>
        <fullName evidence="8">Cytochrome P450</fullName>
    </recommendedName>
</protein>